<dbReference type="Proteomes" id="UP001458880">
    <property type="component" value="Unassembled WGS sequence"/>
</dbReference>
<sequence>MGHNSPSGLYVLGRQRTRTAKKVCVVAGTSTSKMLAVLAAGGGILVGGIGGFGGYGGYGGYGFYRPWLYSYHRHLHHQSLPPPPPPPVVIGGYGYGYGYGGRFFG</sequence>
<accession>A0AAW1IDJ4</accession>
<dbReference type="EMBL" id="JASPKY010000642">
    <property type="protein sequence ID" value="KAK9687456.1"/>
    <property type="molecule type" value="Genomic_DNA"/>
</dbReference>
<keyword evidence="2" id="KW-1185">Reference proteome</keyword>
<dbReference type="AlphaFoldDB" id="A0AAW1IDJ4"/>
<comment type="caution">
    <text evidence="1">The sequence shown here is derived from an EMBL/GenBank/DDBJ whole genome shotgun (WGS) entry which is preliminary data.</text>
</comment>
<protein>
    <submittedName>
        <fullName evidence="1">Uncharacterized protein</fullName>
    </submittedName>
</protein>
<reference evidence="1 2" key="1">
    <citation type="journal article" date="2024" name="BMC Genomics">
        <title>De novo assembly and annotation of Popillia japonica's genome with initial clues to its potential as an invasive pest.</title>
        <authorList>
            <person name="Cucini C."/>
            <person name="Boschi S."/>
            <person name="Funari R."/>
            <person name="Cardaioli E."/>
            <person name="Iannotti N."/>
            <person name="Marturano G."/>
            <person name="Paoli F."/>
            <person name="Bruttini M."/>
            <person name="Carapelli A."/>
            <person name="Frati F."/>
            <person name="Nardi F."/>
        </authorList>
    </citation>
    <scope>NUCLEOTIDE SEQUENCE [LARGE SCALE GENOMIC DNA]</scope>
    <source>
        <strain evidence="1">DMR45628</strain>
    </source>
</reference>
<proteinExistence type="predicted"/>
<name>A0AAW1IDJ4_POPJA</name>
<evidence type="ECO:0000313" key="1">
    <source>
        <dbReference type="EMBL" id="KAK9687456.1"/>
    </source>
</evidence>
<evidence type="ECO:0000313" key="2">
    <source>
        <dbReference type="Proteomes" id="UP001458880"/>
    </source>
</evidence>
<organism evidence="1 2">
    <name type="scientific">Popillia japonica</name>
    <name type="common">Japanese beetle</name>
    <dbReference type="NCBI Taxonomy" id="7064"/>
    <lineage>
        <taxon>Eukaryota</taxon>
        <taxon>Metazoa</taxon>
        <taxon>Ecdysozoa</taxon>
        <taxon>Arthropoda</taxon>
        <taxon>Hexapoda</taxon>
        <taxon>Insecta</taxon>
        <taxon>Pterygota</taxon>
        <taxon>Neoptera</taxon>
        <taxon>Endopterygota</taxon>
        <taxon>Coleoptera</taxon>
        <taxon>Polyphaga</taxon>
        <taxon>Scarabaeiformia</taxon>
        <taxon>Scarabaeidae</taxon>
        <taxon>Rutelinae</taxon>
        <taxon>Popillia</taxon>
    </lineage>
</organism>
<gene>
    <name evidence="1" type="ORF">QE152_g36257</name>
</gene>